<name>A0ABV7XA86_9SPHN</name>
<evidence type="ECO:0000259" key="9">
    <source>
        <dbReference type="PROSITE" id="PS50928"/>
    </source>
</evidence>
<dbReference type="SUPFAM" id="SSF161098">
    <property type="entry name" value="MetI-like"/>
    <property type="match status" value="2"/>
</dbReference>
<dbReference type="Proteomes" id="UP001595615">
    <property type="component" value="Unassembled WGS sequence"/>
</dbReference>
<feature type="domain" description="ABC transmembrane type-1" evidence="9">
    <location>
        <begin position="301"/>
        <end position="497"/>
    </location>
</feature>
<dbReference type="Gene3D" id="1.10.3720.10">
    <property type="entry name" value="MetI-like"/>
    <property type="match status" value="2"/>
</dbReference>
<comment type="subcellular location">
    <subcellularLocation>
        <location evidence="1">Cell inner membrane</location>
        <topology evidence="1">Multi-pass membrane protein</topology>
    </subcellularLocation>
    <subcellularLocation>
        <location evidence="8">Cell membrane</location>
        <topology evidence="8">Multi-pass membrane protein</topology>
    </subcellularLocation>
</comment>
<feature type="transmembrane region" description="Helical" evidence="8">
    <location>
        <begin position="417"/>
        <end position="438"/>
    </location>
</feature>
<evidence type="ECO:0000256" key="8">
    <source>
        <dbReference type="RuleBase" id="RU363032"/>
    </source>
</evidence>
<feature type="transmembrane region" description="Helical" evidence="8">
    <location>
        <begin position="261"/>
        <end position="285"/>
    </location>
</feature>
<evidence type="ECO:0000313" key="11">
    <source>
        <dbReference type="Proteomes" id="UP001595615"/>
    </source>
</evidence>
<feature type="transmembrane region" description="Helical" evidence="8">
    <location>
        <begin position="365"/>
        <end position="388"/>
    </location>
</feature>
<dbReference type="InterPro" id="IPR035906">
    <property type="entry name" value="MetI-like_sf"/>
</dbReference>
<organism evidence="10 11">
    <name type="scientific">Sphingoaurantiacus capsulatus</name>
    <dbReference type="NCBI Taxonomy" id="1771310"/>
    <lineage>
        <taxon>Bacteria</taxon>
        <taxon>Pseudomonadati</taxon>
        <taxon>Pseudomonadota</taxon>
        <taxon>Alphaproteobacteria</taxon>
        <taxon>Sphingomonadales</taxon>
        <taxon>Sphingosinicellaceae</taxon>
        <taxon>Sphingoaurantiacus</taxon>
    </lineage>
</organism>
<keyword evidence="6 8" id="KW-1133">Transmembrane helix</keyword>
<evidence type="ECO:0000256" key="1">
    <source>
        <dbReference type="ARBA" id="ARBA00004429"/>
    </source>
</evidence>
<accession>A0ABV7XA86</accession>
<feature type="transmembrane region" description="Helical" evidence="8">
    <location>
        <begin position="474"/>
        <end position="493"/>
    </location>
</feature>
<feature type="transmembrane region" description="Helical" evidence="8">
    <location>
        <begin position="213"/>
        <end position="231"/>
    </location>
</feature>
<dbReference type="Pfam" id="PF00528">
    <property type="entry name" value="BPD_transp_1"/>
    <property type="match status" value="1"/>
</dbReference>
<feature type="transmembrane region" description="Helical" evidence="8">
    <location>
        <begin position="338"/>
        <end position="359"/>
    </location>
</feature>
<protein>
    <submittedName>
        <fullName evidence="10">ABC transporter permease</fullName>
    </submittedName>
</protein>
<dbReference type="CDD" id="cd06261">
    <property type="entry name" value="TM_PBP2"/>
    <property type="match status" value="2"/>
</dbReference>
<keyword evidence="4" id="KW-0997">Cell inner membrane</keyword>
<dbReference type="RefSeq" id="WP_380860994.1">
    <property type="nucleotide sequence ID" value="NZ_JBHRXV010000009.1"/>
</dbReference>
<sequence>MAVAPLIGVVMAALAEGSAAIAARDVARYAATSALLALIVGATTAVAGTIAAWLVVMHEFPGRRWFAWALALPLAAPAFVLAYAYASLFDVGGPLRFALRDGFGFDLPIEMHNMAGAAFVFTCAFYPYVYLAMRAAFLAQPLDALEAARTLGASPMSSFRAVALPVARPALAAGVALAVMETLADYGAAQFLSVQTLTTGVVRAWSVYGSTASAARFALPLLAAAALLLWVERAARRGRSHQGGRARWRPLPRHCLTGLKAAAATGFCALLLTAGLLLPVGWMLWNAIDITPEVDRLIRAGLHSLLLGGIAAVVTVGLATALAIGARNWPAAVRVASLGYATPGAAMALGLLVPAALLWRHTPAGSSLVAGIALLVYAYAARLMAAALEPIDAGLQRVSPAMIDAARTLGRGEMATAAAVQVPVARGAMLTAMLIIFIDVLKELPATLILRPFNFETLAVMASNYALDERLAQAGWPSLAILALSLPAVMWLTRRIALSRPGHVAQPA</sequence>
<proteinExistence type="inferred from homology"/>
<evidence type="ECO:0000256" key="5">
    <source>
        <dbReference type="ARBA" id="ARBA00022692"/>
    </source>
</evidence>
<evidence type="ECO:0000313" key="10">
    <source>
        <dbReference type="EMBL" id="MFC3713007.1"/>
    </source>
</evidence>
<keyword evidence="7 8" id="KW-0472">Membrane</keyword>
<evidence type="ECO:0000256" key="3">
    <source>
        <dbReference type="ARBA" id="ARBA00022475"/>
    </source>
</evidence>
<feature type="transmembrane region" description="Helical" evidence="8">
    <location>
        <begin position="114"/>
        <end position="137"/>
    </location>
</feature>
<dbReference type="PROSITE" id="PS50928">
    <property type="entry name" value="ABC_TM1"/>
    <property type="match status" value="2"/>
</dbReference>
<comment type="caution">
    <text evidence="10">The sequence shown here is derived from an EMBL/GenBank/DDBJ whole genome shotgun (WGS) entry which is preliminary data.</text>
</comment>
<dbReference type="PANTHER" id="PTHR43357:SF3">
    <property type="entry name" value="FE(3+)-TRANSPORT SYSTEM PERMEASE PROTEIN FBPB 2"/>
    <property type="match status" value="1"/>
</dbReference>
<feature type="transmembrane region" description="Helical" evidence="8">
    <location>
        <begin position="305"/>
        <end position="326"/>
    </location>
</feature>
<dbReference type="EMBL" id="JBHRXV010000009">
    <property type="protein sequence ID" value="MFC3713007.1"/>
    <property type="molecule type" value="Genomic_DNA"/>
</dbReference>
<evidence type="ECO:0000256" key="2">
    <source>
        <dbReference type="ARBA" id="ARBA00022448"/>
    </source>
</evidence>
<evidence type="ECO:0000256" key="7">
    <source>
        <dbReference type="ARBA" id="ARBA00023136"/>
    </source>
</evidence>
<gene>
    <name evidence="10" type="ORF">ACFOMD_10515</name>
</gene>
<comment type="similarity">
    <text evidence="8">Belongs to the binding-protein-dependent transport system permease family.</text>
</comment>
<keyword evidence="3" id="KW-1003">Cell membrane</keyword>
<keyword evidence="11" id="KW-1185">Reference proteome</keyword>
<keyword evidence="5 8" id="KW-0812">Transmembrane</keyword>
<keyword evidence="2 8" id="KW-0813">Transport</keyword>
<feature type="transmembrane region" description="Helical" evidence="8">
    <location>
        <begin position="29"/>
        <end position="56"/>
    </location>
</feature>
<dbReference type="InterPro" id="IPR000515">
    <property type="entry name" value="MetI-like"/>
</dbReference>
<evidence type="ECO:0000256" key="4">
    <source>
        <dbReference type="ARBA" id="ARBA00022519"/>
    </source>
</evidence>
<feature type="transmembrane region" description="Helical" evidence="8">
    <location>
        <begin position="158"/>
        <end position="180"/>
    </location>
</feature>
<reference evidence="11" key="1">
    <citation type="journal article" date="2019" name="Int. J. Syst. Evol. Microbiol.">
        <title>The Global Catalogue of Microorganisms (GCM) 10K type strain sequencing project: providing services to taxonomists for standard genome sequencing and annotation.</title>
        <authorList>
            <consortium name="The Broad Institute Genomics Platform"/>
            <consortium name="The Broad Institute Genome Sequencing Center for Infectious Disease"/>
            <person name="Wu L."/>
            <person name="Ma J."/>
        </authorList>
    </citation>
    <scope>NUCLEOTIDE SEQUENCE [LARGE SCALE GENOMIC DNA]</scope>
    <source>
        <strain evidence="11">KCTC 42644</strain>
    </source>
</reference>
<dbReference type="PANTHER" id="PTHR43357">
    <property type="entry name" value="INNER MEMBRANE ABC TRANSPORTER PERMEASE PROTEIN YDCV"/>
    <property type="match status" value="1"/>
</dbReference>
<feature type="domain" description="ABC transmembrane type-1" evidence="9">
    <location>
        <begin position="30"/>
        <end position="230"/>
    </location>
</feature>
<evidence type="ECO:0000256" key="6">
    <source>
        <dbReference type="ARBA" id="ARBA00022989"/>
    </source>
</evidence>
<feature type="transmembrane region" description="Helical" evidence="8">
    <location>
        <begin position="65"/>
        <end position="86"/>
    </location>
</feature>